<feature type="compositionally biased region" description="Basic and acidic residues" evidence="1">
    <location>
        <begin position="32"/>
        <end position="47"/>
    </location>
</feature>
<feature type="compositionally biased region" description="Acidic residues" evidence="1">
    <location>
        <begin position="639"/>
        <end position="648"/>
    </location>
</feature>
<dbReference type="Proteomes" id="UP000565441">
    <property type="component" value="Unassembled WGS sequence"/>
</dbReference>
<evidence type="ECO:0000256" key="1">
    <source>
        <dbReference type="SAM" id="MobiDB-lite"/>
    </source>
</evidence>
<dbReference type="EMBL" id="JAACJP010000004">
    <property type="protein sequence ID" value="KAF5385214.1"/>
    <property type="molecule type" value="Genomic_DNA"/>
</dbReference>
<dbReference type="AlphaFoldDB" id="A0A8H5HKV0"/>
<proteinExistence type="predicted"/>
<feature type="compositionally biased region" description="Basic residues" evidence="1">
    <location>
        <begin position="578"/>
        <end position="591"/>
    </location>
</feature>
<feature type="region of interest" description="Disordered" evidence="1">
    <location>
        <begin position="280"/>
        <end position="315"/>
    </location>
</feature>
<reference evidence="2 3" key="1">
    <citation type="journal article" date="2020" name="ISME J.">
        <title>Uncovering the hidden diversity of litter-decomposition mechanisms in mushroom-forming fungi.</title>
        <authorList>
            <person name="Floudas D."/>
            <person name="Bentzer J."/>
            <person name="Ahren D."/>
            <person name="Johansson T."/>
            <person name="Persson P."/>
            <person name="Tunlid A."/>
        </authorList>
    </citation>
    <scope>NUCLEOTIDE SEQUENCE [LARGE SCALE GENOMIC DNA]</scope>
    <source>
        <strain evidence="2 3">CBS 661.87</strain>
    </source>
</reference>
<feature type="compositionally biased region" description="Low complexity" evidence="1">
    <location>
        <begin position="508"/>
        <end position="518"/>
    </location>
</feature>
<feature type="region of interest" description="Disordered" evidence="1">
    <location>
        <begin position="501"/>
        <end position="528"/>
    </location>
</feature>
<name>A0A8H5HKV0_9AGAR</name>
<feature type="region of interest" description="Disordered" evidence="1">
    <location>
        <begin position="577"/>
        <end position="661"/>
    </location>
</feature>
<keyword evidence="3" id="KW-1185">Reference proteome</keyword>
<accession>A0A8H5HKV0</accession>
<protein>
    <submittedName>
        <fullName evidence="2">Uncharacterized protein</fullName>
    </submittedName>
</protein>
<feature type="compositionally biased region" description="Pro residues" evidence="1">
    <location>
        <begin position="69"/>
        <end position="80"/>
    </location>
</feature>
<feature type="region of interest" description="Disordered" evidence="1">
    <location>
        <begin position="363"/>
        <end position="384"/>
    </location>
</feature>
<feature type="compositionally biased region" description="Low complexity" evidence="1">
    <location>
        <begin position="422"/>
        <end position="442"/>
    </location>
</feature>
<sequence length="802" mass="88495">MLAVRSHPPPMSMPQWRGRSRQVSHAALARQASEERRRTRVSNEKSDGAFQPSVSPPPPMHNVLVTAPVPAPAFIPPSPPTSSLAPDYYDSPPPPSTPVFITPPPPSSSSAPDYYDSPPSPPRSLADQVHVAYALEDMHLAKVLLLRLKGINVTSPDDPRIAAVKDEDFDFCFVPHGRLMDEEDEKALKERQKMELERLEQRQREERLRDCERIWEQGKERLREAKALAVRRREAEQQQRRAEESRKHVSARRPRTPTAPPRSVVTYKLVPSSKRREEEPFVYDFMPRHAPSRPLIKPQTPSRPKSKSPFSRSRFDDTRAVPFSDVLTSMQGPLFPHDRRPLSRHDRDVDLLDTLLRVVEWEDDERRRRKGKAPARPPLRRNGSEKSCVMCCESSSLASSSSSLSSLSPTPSRRSWLSFSSASSSTSTAATTPSSSPPTWFTKSASPTRKPRPKPWFLTPSSCTPSPLSHPCKPCSHLTLVSPAESPLPITFITDPKYPHLQSSHRLTTPASHTSPTHSADDPHAPTSPVLRRLSQFLDLAKGFQHAYMNATMFAVAASTDALDDRRHAAALLASFSARKHARSPRPHSHPLRPSGQRVRPADVKAFLDSTPPHPHSDSDSPTPSSPRPIPLRTRNTNEDGDGDDAADAEPPRTVLPDPLPYPIRFKPHPASPRSPFRVHAHLCGGGGEGQVVLRVRAVENPLYLRVLAAGNVAASRYWSGSLGMGVGMGIEGVVMHEGMLGSGREKVLQIACEGIGRSSLGVEVQVQVGSGAVGAGAGMDDAPWRFGEAAVRGRRGRQAWW</sequence>
<feature type="region of interest" description="Disordered" evidence="1">
    <location>
        <begin position="422"/>
        <end position="458"/>
    </location>
</feature>
<feature type="compositionally biased region" description="Basic and acidic residues" evidence="1">
    <location>
        <begin position="232"/>
        <end position="247"/>
    </location>
</feature>
<organism evidence="2 3">
    <name type="scientific">Tricholomella constricta</name>
    <dbReference type="NCBI Taxonomy" id="117010"/>
    <lineage>
        <taxon>Eukaryota</taxon>
        <taxon>Fungi</taxon>
        <taxon>Dikarya</taxon>
        <taxon>Basidiomycota</taxon>
        <taxon>Agaricomycotina</taxon>
        <taxon>Agaricomycetes</taxon>
        <taxon>Agaricomycetidae</taxon>
        <taxon>Agaricales</taxon>
        <taxon>Tricholomatineae</taxon>
        <taxon>Lyophyllaceae</taxon>
        <taxon>Tricholomella</taxon>
    </lineage>
</organism>
<feature type="region of interest" description="Disordered" evidence="1">
    <location>
        <begin position="1"/>
        <end position="125"/>
    </location>
</feature>
<evidence type="ECO:0000313" key="3">
    <source>
        <dbReference type="Proteomes" id="UP000565441"/>
    </source>
</evidence>
<feature type="compositionally biased region" description="Low complexity" evidence="1">
    <location>
        <begin position="81"/>
        <end position="90"/>
    </location>
</feature>
<feature type="region of interest" description="Disordered" evidence="1">
    <location>
        <begin position="232"/>
        <end position="263"/>
    </location>
</feature>
<feature type="compositionally biased region" description="Low complexity" evidence="1">
    <location>
        <begin position="108"/>
        <end position="117"/>
    </location>
</feature>
<dbReference type="OrthoDB" id="3270558at2759"/>
<evidence type="ECO:0000313" key="2">
    <source>
        <dbReference type="EMBL" id="KAF5385214.1"/>
    </source>
</evidence>
<comment type="caution">
    <text evidence="2">The sequence shown here is derived from an EMBL/GenBank/DDBJ whole genome shotgun (WGS) entry which is preliminary data.</text>
</comment>
<feature type="compositionally biased region" description="Pro residues" evidence="1">
    <location>
        <begin position="91"/>
        <end position="107"/>
    </location>
</feature>
<gene>
    <name evidence="2" type="ORF">D9615_001115</name>
</gene>